<evidence type="ECO:0000313" key="4">
    <source>
        <dbReference type="Proteomes" id="UP001316189"/>
    </source>
</evidence>
<dbReference type="InterPro" id="IPR006059">
    <property type="entry name" value="SBP"/>
</dbReference>
<reference evidence="3 4" key="1">
    <citation type="submission" date="2022-07" db="EMBL/GenBank/DDBJ databases">
        <title>Novel species in genus cellulomonas.</title>
        <authorList>
            <person name="Ye L."/>
        </authorList>
    </citation>
    <scope>NUCLEOTIDE SEQUENCE [LARGE SCALE GENOMIC DNA]</scope>
    <source>
        <strain evidence="4">zg-Y338</strain>
    </source>
</reference>
<keyword evidence="2" id="KW-0732">Signal</keyword>
<dbReference type="InterPro" id="IPR050490">
    <property type="entry name" value="Bact_solute-bd_prot1"/>
</dbReference>
<dbReference type="SUPFAM" id="SSF53850">
    <property type="entry name" value="Periplasmic binding protein-like II"/>
    <property type="match status" value="1"/>
</dbReference>
<dbReference type="Pfam" id="PF01547">
    <property type="entry name" value="SBP_bac_1"/>
    <property type="match status" value="1"/>
</dbReference>
<dbReference type="RefSeq" id="WP_227570674.1">
    <property type="nucleotide sequence ID" value="NZ_CP101988.1"/>
</dbReference>
<keyword evidence="4" id="KW-1185">Reference proteome</keyword>
<dbReference type="CDD" id="cd13585">
    <property type="entry name" value="PBP2_TMBP_like"/>
    <property type="match status" value="1"/>
</dbReference>
<feature type="compositionally biased region" description="Gly residues" evidence="1">
    <location>
        <begin position="37"/>
        <end position="47"/>
    </location>
</feature>
<dbReference type="PANTHER" id="PTHR43649">
    <property type="entry name" value="ARABINOSE-BINDING PROTEIN-RELATED"/>
    <property type="match status" value="1"/>
</dbReference>
<proteinExistence type="predicted"/>
<accession>A0ABY5KVQ8</accession>
<evidence type="ECO:0000256" key="1">
    <source>
        <dbReference type="SAM" id="MobiDB-lite"/>
    </source>
</evidence>
<feature type="signal peptide" evidence="2">
    <location>
        <begin position="1"/>
        <end position="30"/>
    </location>
</feature>
<dbReference type="EMBL" id="CP101988">
    <property type="protein sequence ID" value="UUI74611.1"/>
    <property type="molecule type" value="Genomic_DNA"/>
</dbReference>
<organism evidence="3 4">
    <name type="scientific">Cellulomonas chengniuliangii</name>
    <dbReference type="NCBI Taxonomy" id="2968084"/>
    <lineage>
        <taxon>Bacteria</taxon>
        <taxon>Bacillati</taxon>
        <taxon>Actinomycetota</taxon>
        <taxon>Actinomycetes</taxon>
        <taxon>Micrococcales</taxon>
        <taxon>Cellulomonadaceae</taxon>
        <taxon>Cellulomonas</taxon>
    </lineage>
</organism>
<dbReference type="Proteomes" id="UP001316189">
    <property type="component" value="Chromosome"/>
</dbReference>
<protein>
    <submittedName>
        <fullName evidence="3">Sugar ABC transporter substrate-binding protein</fullName>
    </submittedName>
</protein>
<dbReference type="PANTHER" id="PTHR43649:SF12">
    <property type="entry name" value="DIACETYLCHITOBIOSE BINDING PROTEIN DASA"/>
    <property type="match status" value="1"/>
</dbReference>
<feature type="chain" id="PRO_5045622079" evidence="2">
    <location>
        <begin position="31"/>
        <end position="448"/>
    </location>
</feature>
<dbReference type="Gene3D" id="3.40.190.10">
    <property type="entry name" value="Periplasmic binding protein-like II"/>
    <property type="match status" value="1"/>
</dbReference>
<name>A0ABY5KVQ8_9CELL</name>
<feature type="region of interest" description="Disordered" evidence="1">
    <location>
        <begin position="26"/>
        <end position="49"/>
    </location>
</feature>
<evidence type="ECO:0000256" key="2">
    <source>
        <dbReference type="SAM" id="SignalP"/>
    </source>
</evidence>
<gene>
    <name evidence="3" type="ORF">NP064_12515</name>
</gene>
<evidence type="ECO:0000313" key="3">
    <source>
        <dbReference type="EMBL" id="UUI74611.1"/>
    </source>
</evidence>
<dbReference type="PROSITE" id="PS51257">
    <property type="entry name" value="PROKAR_LIPOPROTEIN"/>
    <property type="match status" value="1"/>
</dbReference>
<sequence length="448" mass="46584">MKTRSLRASAVAAALLLGMTAACTSNSDNADDSDGGSTEGGGGGGGSLTYWASNQGTSIDNDKEVLTPVLEAFTEQTGIPVELEVIGWNDLQTRIQTAVTSGQAPDVVNIGNTWAASLQATGAFMPFGDEEMDAIGGADKFVETALATGGAEGEDPTSVPVYGLAYGLYYNKAMLEAAGVEPPTTWEEMVSAAQAVTDPATGVYGLSLASGSYTENSHFAFINGAQNGAELFDSDGNPTFTEDGTVEGIKRYLDLMQEDEVVNPSNAQYDNAALAVADFATGKAAMILTQNNAGATITANGMPDDAFGVVALPAPSDAEDDIASHVAGINLSIFTNTDNKDGALQFVEYMTSPEVQTQLGRPFSTLPVLVDTEATFTDNTELAETFTDIYNNRSAPLPLVPAEDQFENTVGKAMNQMFATIATGGTVSEDDVRAALQTAQDQVQASVG</sequence>